<evidence type="ECO:0000313" key="2">
    <source>
        <dbReference type="EMBL" id="PZA15951.1"/>
    </source>
</evidence>
<dbReference type="InterPro" id="IPR036388">
    <property type="entry name" value="WH-like_DNA-bd_sf"/>
</dbReference>
<organism evidence="2 3">
    <name type="scientific">Parazoarcus communis SWub3 = DSM 12120</name>
    <dbReference type="NCBI Taxonomy" id="1121029"/>
    <lineage>
        <taxon>Bacteria</taxon>
        <taxon>Pseudomonadati</taxon>
        <taxon>Pseudomonadota</taxon>
        <taxon>Betaproteobacteria</taxon>
        <taxon>Rhodocyclales</taxon>
        <taxon>Zoogloeaceae</taxon>
        <taxon>Parazoarcus</taxon>
    </lineage>
</organism>
<keyword evidence="3" id="KW-1185">Reference proteome</keyword>
<accession>A0A323UUS6</accession>
<dbReference type="Gene3D" id="1.10.10.10">
    <property type="entry name" value="Winged helix-like DNA-binding domain superfamily/Winged helix DNA-binding domain"/>
    <property type="match status" value="1"/>
</dbReference>
<dbReference type="Proteomes" id="UP000248259">
    <property type="component" value="Unassembled WGS sequence"/>
</dbReference>
<sequence length="383" mass="41828">MMAQNRQALDLVGAIYDTVMDRADMGSVIGRISACSGGHSAVLRLVDCRRESEGFVIAYGQDERFLQAYRDHFVHLDPYREFLAASPPGELVIGELAVPLKVRRQTELFNDYEKPQDRIHVVGSNMGRDQDFLLYLGMHRSERAGPYGEQDLDLIRPLLPHLLRAVQIKRLLGEAVEAQRLSETLMDRLRLGVLLLDKAGSPRFANAAARKMADAFGLQLQTNGISLADTRANKRLQILIGQITQRTPPGRESAGGDIIVRHSGAGTLQLRVFPIAPRGDPVLTGREIRIVIFLVRPGGHTLPPDQITTLWGLTPAEGRLVARLIEGGTLEAAAIELGIAVSTARTQLSAVFAKTGCHRQTELVAMLLTSLAAFDNPAGVGEV</sequence>
<dbReference type="GO" id="GO:0006355">
    <property type="term" value="P:regulation of DNA-templated transcription"/>
    <property type="evidence" value="ECO:0007669"/>
    <property type="project" value="InterPro"/>
</dbReference>
<dbReference type="AlphaFoldDB" id="A0A323UUS6"/>
<reference evidence="2 3" key="1">
    <citation type="submission" date="2018-06" db="EMBL/GenBank/DDBJ databases">
        <title>Azoarcus communis strain SWub3 genome.</title>
        <authorList>
            <person name="Zorraquino Salvo V."/>
            <person name="Toubiana D."/>
            <person name="Blumwald E."/>
        </authorList>
    </citation>
    <scope>NUCLEOTIDE SEQUENCE [LARGE SCALE GENOMIC DNA]</scope>
    <source>
        <strain evidence="2 3">SWub3</strain>
    </source>
</reference>
<evidence type="ECO:0000259" key="1">
    <source>
        <dbReference type="SMART" id="SM00421"/>
    </source>
</evidence>
<dbReference type="SUPFAM" id="SSF46894">
    <property type="entry name" value="C-terminal effector domain of the bipartite response regulators"/>
    <property type="match status" value="1"/>
</dbReference>
<dbReference type="EMBL" id="QKOE01000010">
    <property type="protein sequence ID" value="PZA15951.1"/>
    <property type="molecule type" value="Genomic_DNA"/>
</dbReference>
<comment type="caution">
    <text evidence="2">The sequence shown here is derived from an EMBL/GenBank/DDBJ whole genome shotgun (WGS) entry which is preliminary data.</text>
</comment>
<proteinExistence type="predicted"/>
<dbReference type="OrthoDB" id="5497412at2"/>
<dbReference type="GO" id="GO:0003677">
    <property type="term" value="F:DNA binding"/>
    <property type="evidence" value="ECO:0007669"/>
    <property type="project" value="InterPro"/>
</dbReference>
<name>A0A323UUS6_9RHOO</name>
<dbReference type="InterPro" id="IPR000792">
    <property type="entry name" value="Tscrpt_reg_LuxR_C"/>
</dbReference>
<dbReference type="RefSeq" id="WP_110525960.1">
    <property type="nucleotide sequence ID" value="NZ_QKOE01000010.1"/>
</dbReference>
<gene>
    <name evidence="2" type="ORF">DNK49_14555</name>
</gene>
<feature type="domain" description="HTH luxR-type" evidence="1">
    <location>
        <begin position="310"/>
        <end position="367"/>
    </location>
</feature>
<dbReference type="InterPro" id="IPR016032">
    <property type="entry name" value="Sig_transdc_resp-reg_C-effctor"/>
</dbReference>
<protein>
    <recommendedName>
        <fullName evidence="1">HTH luxR-type domain-containing protein</fullName>
    </recommendedName>
</protein>
<evidence type="ECO:0000313" key="3">
    <source>
        <dbReference type="Proteomes" id="UP000248259"/>
    </source>
</evidence>
<dbReference type="SMART" id="SM00421">
    <property type="entry name" value="HTH_LUXR"/>
    <property type="match status" value="1"/>
</dbReference>